<dbReference type="Gene3D" id="3.30.1600.10">
    <property type="entry name" value="SIR2/SIRT2 'Small Domain"/>
    <property type="match status" value="1"/>
</dbReference>
<dbReference type="Pfam" id="PF04574">
    <property type="entry name" value="DUF592"/>
    <property type="match status" value="1"/>
</dbReference>
<evidence type="ECO:0000256" key="15">
    <source>
        <dbReference type="SAM" id="MobiDB-lite"/>
    </source>
</evidence>
<keyword evidence="6" id="KW-0808">Transferase</keyword>
<keyword evidence="12" id="KW-0804">Transcription</keyword>
<reference evidence="17 18" key="1">
    <citation type="journal article" date="2019" name="New Phytol.">
        <title>Comparative genomics reveals unique wood-decay strategies and fruiting body development in the Schizophyllaceae.</title>
        <authorList>
            <person name="Almasi E."/>
            <person name="Sahu N."/>
            <person name="Krizsan K."/>
            <person name="Balint B."/>
            <person name="Kovacs G.M."/>
            <person name="Kiss B."/>
            <person name="Cseklye J."/>
            <person name="Drula E."/>
            <person name="Henrissat B."/>
            <person name="Nagy I."/>
            <person name="Chovatia M."/>
            <person name="Adam C."/>
            <person name="LaButti K."/>
            <person name="Lipzen A."/>
            <person name="Riley R."/>
            <person name="Grigoriev I.V."/>
            <person name="Nagy L.G."/>
        </authorList>
    </citation>
    <scope>NUCLEOTIDE SEQUENCE [LARGE SCALE GENOMIC DNA]</scope>
    <source>
        <strain evidence="17 18">NL-1724</strain>
    </source>
</reference>
<comment type="similarity">
    <text evidence="4">Belongs to the sirtuin family. Class I subfamily.</text>
</comment>
<dbReference type="InterPro" id="IPR029035">
    <property type="entry name" value="DHS-like_NAD/FAD-binding_dom"/>
</dbReference>
<comment type="caution">
    <text evidence="14">Lacks conserved residue(s) required for the propagation of feature annotation.</text>
</comment>
<dbReference type="InterPro" id="IPR050134">
    <property type="entry name" value="NAD-dep_sirtuin_deacylases"/>
</dbReference>
<feature type="compositionally biased region" description="Polar residues" evidence="15">
    <location>
        <begin position="487"/>
        <end position="505"/>
    </location>
</feature>
<dbReference type="PANTHER" id="PTHR11085">
    <property type="entry name" value="NAD-DEPENDENT PROTEIN DEACYLASE SIRTUIN-5, MITOCHONDRIAL-RELATED"/>
    <property type="match status" value="1"/>
</dbReference>
<dbReference type="AlphaFoldDB" id="A0A550CKU3"/>
<dbReference type="SUPFAM" id="SSF52467">
    <property type="entry name" value="DHS-like NAD/FAD-binding domain"/>
    <property type="match status" value="1"/>
</dbReference>
<dbReference type="Proteomes" id="UP000320762">
    <property type="component" value="Unassembled WGS sequence"/>
</dbReference>
<evidence type="ECO:0000256" key="4">
    <source>
        <dbReference type="ARBA" id="ARBA00006924"/>
    </source>
</evidence>
<keyword evidence="18" id="KW-1185">Reference proteome</keyword>
<dbReference type="STRING" id="97359.A0A550CKU3"/>
<evidence type="ECO:0000256" key="9">
    <source>
        <dbReference type="ARBA" id="ARBA00023015"/>
    </source>
</evidence>
<evidence type="ECO:0000256" key="13">
    <source>
        <dbReference type="ARBA" id="ARBA00023242"/>
    </source>
</evidence>
<dbReference type="GO" id="GO:0005739">
    <property type="term" value="C:mitochondrion"/>
    <property type="evidence" value="ECO:0007669"/>
    <property type="project" value="UniProtKB-SubCell"/>
</dbReference>
<dbReference type="Gene3D" id="3.40.50.1220">
    <property type="entry name" value="TPP-binding domain"/>
    <property type="match status" value="1"/>
</dbReference>
<keyword evidence="8" id="KW-0862">Zinc</keyword>
<dbReference type="OrthoDB" id="420264at2759"/>
<dbReference type="InterPro" id="IPR003000">
    <property type="entry name" value="Sirtuin"/>
</dbReference>
<dbReference type="PROSITE" id="PS50305">
    <property type="entry name" value="SIRTUIN"/>
    <property type="match status" value="1"/>
</dbReference>
<keyword evidence="5" id="KW-0678">Repressor</keyword>
<evidence type="ECO:0000313" key="18">
    <source>
        <dbReference type="Proteomes" id="UP000320762"/>
    </source>
</evidence>
<dbReference type="InterPro" id="IPR026590">
    <property type="entry name" value="Ssirtuin_cat_dom"/>
</dbReference>
<evidence type="ECO:0000256" key="5">
    <source>
        <dbReference type="ARBA" id="ARBA00022491"/>
    </source>
</evidence>
<comment type="caution">
    <text evidence="17">The sequence shown here is derived from an EMBL/GenBank/DDBJ whole genome shotgun (WGS) entry which is preliminary data.</text>
</comment>
<feature type="non-terminal residue" evidence="17">
    <location>
        <position position="1"/>
    </location>
</feature>
<keyword evidence="9" id="KW-0805">Transcription regulation</keyword>
<gene>
    <name evidence="17" type="ORF">BD626DRAFT_488608</name>
</gene>
<feature type="region of interest" description="Disordered" evidence="15">
    <location>
        <begin position="423"/>
        <end position="453"/>
    </location>
</feature>
<evidence type="ECO:0000256" key="2">
    <source>
        <dbReference type="ARBA" id="ARBA00004123"/>
    </source>
</evidence>
<dbReference type="GO" id="GO:0005634">
    <property type="term" value="C:nucleus"/>
    <property type="evidence" value="ECO:0007669"/>
    <property type="project" value="UniProtKB-SubCell"/>
</dbReference>
<keyword evidence="10" id="KW-0520">NAD</keyword>
<evidence type="ECO:0000256" key="6">
    <source>
        <dbReference type="ARBA" id="ARBA00022679"/>
    </source>
</evidence>
<organism evidence="17 18">
    <name type="scientific">Schizophyllum amplum</name>
    <dbReference type="NCBI Taxonomy" id="97359"/>
    <lineage>
        <taxon>Eukaryota</taxon>
        <taxon>Fungi</taxon>
        <taxon>Dikarya</taxon>
        <taxon>Basidiomycota</taxon>
        <taxon>Agaricomycotina</taxon>
        <taxon>Agaricomycetes</taxon>
        <taxon>Agaricomycetidae</taxon>
        <taxon>Agaricales</taxon>
        <taxon>Schizophyllaceae</taxon>
        <taxon>Schizophyllum</taxon>
    </lineage>
</organism>
<dbReference type="InterPro" id="IPR007654">
    <property type="entry name" value="NAD-dep_histone_deAcase_SIR2_N"/>
</dbReference>
<evidence type="ECO:0000256" key="8">
    <source>
        <dbReference type="ARBA" id="ARBA00022833"/>
    </source>
</evidence>
<dbReference type="InterPro" id="IPR026591">
    <property type="entry name" value="Sirtuin_cat_small_dom_sf"/>
</dbReference>
<dbReference type="Pfam" id="PF02146">
    <property type="entry name" value="SIR2"/>
    <property type="match status" value="1"/>
</dbReference>
<dbReference type="GO" id="GO:0070403">
    <property type="term" value="F:NAD+ binding"/>
    <property type="evidence" value="ECO:0007669"/>
    <property type="project" value="InterPro"/>
</dbReference>
<dbReference type="GO" id="GO:0046970">
    <property type="term" value="F:histone H4K16 deacetylase activity, NAD-dependent"/>
    <property type="evidence" value="ECO:0007669"/>
    <property type="project" value="TreeGrafter"/>
</dbReference>
<dbReference type="PANTHER" id="PTHR11085:SF9">
    <property type="entry name" value="NAD-DEPENDENT PROTEIN DEACETYLASE SIRTUIN-1"/>
    <property type="match status" value="1"/>
</dbReference>
<evidence type="ECO:0000256" key="10">
    <source>
        <dbReference type="ARBA" id="ARBA00023027"/>
    </source>
</evidence>
<keyword evidence="11" id="KW-0496">Mitochondrion</keyword>
<dbReference type="GO" id="GO:0046872">
    <property type="term" value="F:metal ion binding"/>
    <property type="evidence" value="ECO:0007669"/>
    <property type="project" value="UniProtKB-KW"/>
</dbReference>
<name>A0A550CKU3_9AGAR</name>
<comment type="subcellular location">
    <subcellularLocation>
        <location evidence="3">Mitochondrion</location>
    </subcellularLocation>
    <subcellularLocation>
        <location evidence="2">Nucleus</location>
    </subcellularLocation>
</comment>
<evidence type="ECO:0000256" key="12">
    <source>
        <dbReference type="ARBA" id="ARBA00023163"/>
    </source>
</evidence>
<comment type="cofactor">
    <cofactor evidence="1">
        <name>Zn(2+)</name>
        <dbReference type="ChEBI" id="CHEBI:29105"/>
    </cofactor>
</comment>
<dbReference type="EMBL" id="VDMD01000005">
    <property type="protein sequence ID" value="TRM65384.1"/>
    <property type="molecule type" value="Genomic_DNA"/>
</dbReference>
<feature type="domain" description="Deacetylase sirtuin-type" evidence="16">
    <location>
        <begin position="171"/>
        <end position="418"/>
    </location>
</feature>
<feature type="region of interest" description="Disordered" evidence="15">
    <location>
        <begin position="482"/>
        <end position="515"/>
    </location>
</feature>
<sequence>AFLNAAEDVDVEPETIEDLLDTLTTTEEDDALQNDVDATTKNDAQPAPQPVGRTILDITGDGDSDDDPDYIDYGPEEEVVDISSLYAMPALVPPEYPPWSSQEIRAMLHHLKERGMSAWIKEYVVTRNVPIVRLLDAFGISLCPELRAKRPTTLLFFLRVALSRELRMRERLSQYNTIDDAVQLIKGAQRIVILTGAGISVSCGIPDFRSSTGLYANLKERGEYELDDPQEMFDIHYFKQNPAVFYEIYPSNFVPSPCHRFIKLIEDRNKNYTQNIDTLETLAGVKHAILSKKVPVCAACCPPEVLAAKKKKLGKKKAQGKWDSQDEDESDAPAYPPGIMKPDIIFFGEKLTDDFDDALKADREQVDLLIIIGTMHLPHSVPQILINKTPVRHISPDIVLLGDADRVVEHLCSALGWSLPEPVTRTSGSTALSAPQPNLKKRPSSEMQELPPTRVGQSHVWLFEGAEGGRWVEYLRTSEMPAALQADSPSTTQPLASSKPDSGTDSPAKKPRVEY</sequence>
<evidence type="ECO:0000256" key="14">
    <source>
        <dbReference type="PROSITE-ProRule" id="PRU00236"/>
    </source>
</evidence>
<evidence type="ECO:0000313" key="17">
    <source>
        <dbReference type="EMBL" id="TRM65384.1"/>
    </source>
</evidence>
<evidence type="ECO:0000256" key="1">
    <source>
        <dbReference type="ARBA" id="ARBA00001947"/>
    </source>
</evidence>
<feature type="region of interest" description="Disordered" evidence="15">
    <location>
        <begin position="33"/>
        <end position="53"/>
    </location>
</feature>
<evidence type="ECO:0000256" key="3">
    <source>
        <dbReference type="ARBA" id="ARBA00004173"/>
    </source>
</evidence>
<keyword evidence="7" id="KW-0479">Metal-binding</keyword>
<feature type="compositionally biased region" description="Polar residues" evidence="15">
    <location>
        <begin position="424"/>
        <end position="436"/>
    </location>
</feature>
<evidence type="ECO:0000256" key="11">
    <source>
        <dbReference type="ARBA" id="ARBA00023128"/>
    </source>
</evidence>
<protein>
    <submittedName>
        <fullName evidence="17">DHS-like NAD/FAD-binding domain-containing protein</fullName>
    </submittedName>
</protein>
<evidence type="ECO:0000259" key="16">
    <source>
        <dbReference type="PROSITE" id="PS50305"/>
    </source>
</evidence>
<proteinExistence type="inferred from homology"/>
<accession>A0A550CKU3</accession>
<evidence type="ECO:0000256" key="7">
    <source>
        <dbReference type="ARBA" id="ARBA00022723"/>
    </source>
</evidence>
<keyword evidence="13" id="KW-0539">Nucleus</keyword>